<dbReference type="Pfam" id="PF04547">
    <property type="entry name" value="Anoctamin"/>
    <property type="match status" value="1"/>
</dbReference>
<accession>A0AAD1Y3C3</accession>
<dbReference type="GO" id="GO:0005886">
    <property type="term" value="C:plasma membrane"/>
    <property type="evidence" value="ECO:0007669"/>
    <property type="project" value="TreeGrafter"/>
</dbReference>
<proteinExistence type="predicted"/>
<feature type="domain" description="Anoctamin transmembrane" evidence="4">
    <location>
        <begin position="116"/>
        <end position="355"/>
    </location>
</feature>
<dbReference type="InterPro" id="IPR049452">
    <property type="entry name" value="Anoctamin_TM"/>
</dbReference>
<feature type="transmembrane region" description="Helical" evidence="3">
    <location>
        <begin position="170"/>
        <end position="189"/>
    </location>
</feature>
<evidence type="ECO:0000256" key="3">
    <source>
        <dbReference type="SAM" id="Phobius"/>
    </source>
</evidence>
<dbReference type="GO" id="GO:0005227">
    <property type="term" value="F:calcium-activated cation channel activity"/>
    <property type="evidence" value="ECO:0007669"/>
    <property type="project" value="InterPro"/>
</dbReference>
<sequence length="612" mass="71066">MWSPSEGVISVRTTKYGQVEEEIKALDSQITDLEREAQETGDDFSFCGTAFIIYDNSEDAFKISEKFKISYLRRTINFVLKKVCKCKKFTKNSKHTWGDSRIYIEKPAEPNNYIWENLSAKMKFRVLKTFITFLAALGFLSIAFAINLGLNLIRDQFSENDESNVLSQMIRYLITFITMLFVSCTNIALGKLIRSISNIENHHKYSTYHLSVSIKLTFATFINTGISPLLVNFGTSNWFHSNGLAVDVFWNTFSVCFIGPLLYLLDPAYLYKLYRISSEKKKGDQSILTQRQANLLFEGPQIDMAQRYSNSMLLLCLAMMYSYLFPIIPMLALFGVIFQYQIEKYLLLNRHKLPVQIGSTLSKFYVGFMPIMICVFGLSIYMFAKTLFKQHYIEFPIISGAFVIYYLSPLPRWMKRTIQKCNKHTKKSYKETKLSLFHDYNRANPVTRRDAVQAFLQLKQQKLNKNARDGYDKMNTSTDTYLQIQTARMKTIKTRSKLDDVLSYNTKKSVMDGWLYSVPEYNFKFLEYLYFNSTMFPPRPKNKNNRKVHPDGVKLEKNSIEMGEVVLDMSRNVGKNIESYARFMPTYISMNSNEDGGGQEPQRNAYDDEEDP</sequence>
<feature type="transmembrane region" description="Helical" evidence="3">
    <location>
        <begin position="362"/>
        <end position="383"/>
    </location>
</feature>
<dbReference type="EMBL" id="CAMPGE010025477">
    <property type="protein sequence ID" value="CAI2383230.1"/>
    <property type="molecule type" value="Genomic_DNA"/>
</dbReference>
<dbReference type="Proteomes" id="UP001295684">
    <property type="component" value="Unassembled WGS sequence"/>
</dbReference>
<dbReference type="AlphaFoldDB" id="A0AAD1Y3C3"/>
<feature type="coiled-coil region" evidence="1">
    <location>
        <begin position="16"/>
        <end position="43"/>
    </location>
</feature>
<feature type="transmembrane region" description="Helical" evidence="3">
    <location>
        <begin position="395"/>
        <end position="414"/>
    </location>
</feature>
<name>A0AAD1Y3C3_EUPCR</name>
<dbReference type="PANTHER" id="PTHR13018:SF83">
    <property type="entry name" value="RRM DOMAIN-CONTAINING PROTEIN"/>
    <property type="match status" value="1"/>
</dbReference>
<evidence type="ECO:0000259" key="4">
    <source>
        <dbReference type="Pfam" id="PF04547"/>
    </source>
</evidence>
<feature type="region of interest" description="Disordered" evidence="2">
    <location>
        <begin position="590"/>
        <end position="612"/>
    </location>
</feature>
<evidence type="ECO:0000256" key="2">
    <source>
        <dbReference type="SAM" id="MobiDB-lite"/>
    </source>
</evidence>
<feature type="transmembrane region" description="Helical" evidence="3">
    <location>
        <begin position="312"/>
        <end position="342"/>
    </location>
</feature>
<evidence type="ECO:0000256" key="1">
    <source>
        <dbReference type="SAM" id="Coils"/>
    </source>
</evidence>
<evidence type="ECO:0000313" key="6">
    <source>
        <dbReference type="Proteomes" id="UP001295684"/>
    </source>
</evidence>
<reference evidence="5" key="1">
    <citation type="submission" date="2023-07" db="EMBL/GenBank/DDBJ databases">
        <authorList>
            <consortium name="AG Swart"/>
            <person name="Singh M."/>
            <person name="Singh A."/>
            <person name="Seah K."/>
            <person name="Emmerich C."/>
        </authorList>
    </citation>
    <scope>NUCLEOTIDE SEQUENCE</scope>
    <source>
        <strain evidence="5">DP1</strain>
    </source>
</reference>
<evidence type="ECO:0000313" key="5">
    <source>
        <dbReference type="EMBL" id="CAI2383230.1"/>
    </source>
</evidence>
<comment type="caution">
    <text evidence="5">The sequence shown here is derived from an EMBL/GenBank/DDBJ whole genome shotgun (WGS) entry which is preliminary data.</text>
</comment>
<keyword evidence="3" id="KW-0812">Transmembrane</keyword>
<feature type="transmembrane region" description="Helical" evidence="3">
    <location>
        <begin position="130"/>
        <end position="150"/>
    </location>
</feature>
<keyword evidence="3" id="KW-1133">Transmembrane helix</keyword>
<dbReference type="InterPro" id="IPR045122">
    <property type="entry name" value="Csc1-like"/>
</dbReference>
<feature type="transmembrane region" description="Helical" evidence="3">
    <location>
        <begin position="210"/>
        <end position="230"/>
    </location>
</feature>
<keyword evidence="3" id="KW-0472">Membrane</keyword>
<keyword evidence="1" id="KW-0175">Coiled coil</keyword>
<feature type="transmembrane region" description="Helical" evidence="3">
    <location>
        <begin position="250"/>
        <end position="271"/>
    </location>
</feature>
<protein>
    <recommendedName>
        <fullName evidence="4">Anoctamin transmembrane domain-containing protein</fullName>
    </recommendedName>
</protein>
<gene>
    <name evidence="5" type="ORF">ECRASSUSDP1_LOCUS24725</name>
</gene>
<keyword evidence="6" id="KW-1185">Reference proteome</keyword>
<organism evidence="5 6">
    <name type="scientific">Euplotes crassus</name>
    <dbReference type="NCBI Taxonomy" id="5936"/>
    <lineage>
        <taxon>Eukaryota</taxon>
        <taxon>Sar</taxon>
        <taxon>Alveolata</taxon>
        <taxon>Ciliophora</taxon>
        <taxon>Intramacronucleata</taxon>
        <taxon>Spirotrichea</taxon>
        <taxon>Hypotrichia</taxon>
        <taxon>Euplotida</taxon>
        <taxon>Euplotidae</taxon>
        <taxon>Moneuplotes</taxon>
    </lineage>
</organism>
<dbReference type="PANTHER" id="PTHR13018">
    <property type="entry name" value="PROBABLE MEMBRANE PROTEIN DUF221-RELATED"/>
    <property type="match status" value="1"/>
</dbReference>